<keyword evidence="8" id="KW-0061">Asparagine biosynthesis</keyword>
<keyword evidence="4 9" id="KW-0547">Nucleotide-binding</keyword>
<dbReference type="PANTHER" id="PTHR43284">
    <property type="entry name" value="ASPARAGINE SYNTHETASE (GLUTAMINE-HYDROLYZING)"/>
    <property type="match status" value="1"/>
</dbReference>
<dbReference type="GO" id="GO:0004066">
    <property type="term" value="F:asparagine synthase (glutamine-hydrolyzing) activity"/>
    <property type="evidence" value="ECO:0007669"/>
    <property type="project" value="UniProtKB-EC"/>
</dbReference>
<evidence type="ECO:0000256" key="1">
    <source>
        <dbReference type="ARBA" id="ARBA00005187"/>
    </source>
</evidence>
<dbReference type="EMBL" id="JAJNAY010000002">
    <property type="protein sequence ID" value="MCD1118986.1"/>
    <property type="molecule type" value="Genomic_DNA"/>
</dbReference>
<evidence type="ECO:0000256" key="5">
    <source>
        <dbReference type="ARBA" id="ARBA00022840"/>
    </source>
</evidence>
<evidence type="ECO:0000313" key="11">
    <source>
        <dbReference type="EMBL" id="MCD1118986.1"/>
    </source>
</evidence>
<dbReference type="Gene3D" id="3.60.20.10">
    <property type="entry name" value="Glutamine Phosphoribosylpyrophosphate, subunit 1, domain 1"/>
    <property type="match status" value="1"/>
</dbReference>
<feature type="active site" description="For GATase activity" evidence="8">
    <location>
        <position position="2"/>
    </location>
</feature>
<dbReference type="InterPro" id="IPR033738">
    <property type="entry name" value="AsnB_N"/>
</dbReference>
<dbReference type="PANTHER" id="PTHR43284:SF1">
    <property type="entry name" value="ASPARAGINE SYNTHETASE"/>
    <property type="match status" value="1"/>
</dbReference>
<dbReference type="NCBIfam" id="TIGR01536">
    <property type="entry name" value="asn_synth_AEB"/>
    <property type="match status" value="1"/>
</dbReference>
<comment type="caution">
    <text evidence="11">The sequence shown here is derived from an EMBL/GenBank/DDBJ whole genome shotgun (WGS) entry which is preliminary data.</text>
</comment>
<evidence type="ECO:0000256" key="3">
    <source>
        <dbReference type="ARBA" id="ARBA00012737"/>
    </source>
</evidence>
<comment type="similarity">
    <text evidence="2">Belongs to the asparagine synthetase family.</text>
</comment>
<dbReference type="InterPro" id="IPR029055">
    <property type="entry name" value="Ntn_hydrolases_N"/>
</dbReference>
<dbReference type="GO" id="GO:0005524">
    <property type="term" value="F:ATP binding"/>
    <property type="evidence" value="ECO:0007669"/>
    <property type="project" value="UniProtKB-KW"/>
</dbReference>
<dbReference type="CDD" id="cd00712">
    <property type="entry name" value="AsnB"/>
    <property type="match status" value="1"/>
</dbReference>
<dbReference type="GO" id="GO:0006529">
    <property type="term" value="P:asparagine biosynthetic process"/>
    <property type="evidence" value="ECO:0007669"/>
    <property type="project" value="UniProtKB-KW"/>
</dbReference>
<keyword evidence="11" id="KW-0436">Ligase</keyword>
<comment type="pathway">
    <text evidence="1">Amino-acid biosynthesis; L-asparagine biosynthesis; L-asparagine from L-aspartate (L-Gln route): step 1/1.</text>
</comment>
<evidence type="ECO:0000256" key="4">
    <source>
        <dbReference type="ARBA" id="ARBA00022741"/>
    </source>
</evidence>
<evidence type="ECO:0000256" key="7">
    <source>
        <dbReference type="ARBA" id="ARBA00048741"/>
    </source>
</evidence>
<evidence type="ECO:0000256" key="8">
    <source>
        <dbReference type="PIRSR" id="PIRSR001589-1"/>
    </source>
</evidence>
<reference evidence="11" key="1">
    <citation type="submission" date="2021-11" db="EMBL/GenBank/DDBJ databases">
        <title>Description of novel Chryseobacterium species.</title>
        <authorList>
            <person name="Saticioglu I.B."/>
            <person name="Ay H."/>
            <person name="Altun S."/>
            <person name="Duman M."/>
        </authorList>
    </citation>
    <scope>NUCLEOTIDE SEQUENCE</scope>
    <source>
        <strain evidence="11">C-17</strain>
    </source>
</reference>
<keyword evidence="12" id="KW-1185">Reference proteome</keyword>
<dbReference type="EC" id="6.3.5.4" evidence="3"/>
<feature type="binding site" evidence="9">
    <location>
        <position position="100"/>
    </location>
    <ligand>
        <name>L-glutamine</name>
        <dbReference type="ChEBI" id="CHEBI:58359"/>
    </ligand>
</feature>
<keyword evidence="8" id="KW-0028">Amino-acid biosynthesis</keyword>
<keyword evidence="5 9" id="KW-0067">ATP-binding</keyword>
<dbReference type="PROSITE" id="PS51278">
    <property type="entry name" value="GATASE_TYPE_2"/>
    <property type="match status" value="1"/>
</dbReference>
<organism evidence="11 12">
    <name type="scientific">Chryseobacterium turcicum</name>
    <dbReference type="NCBI Taxonomy" id="2898076"/>
    <lineage>
        <taxon>Bacteria</taxon>
        <taxon>Pseudomonadati</taxon>
        <taxon>Bacteroidota</taxon>
        <taxon>Flavobacteriia</taxon>
        <taxon>Flavobacteriales</taxon>
        <taxon>Weeksellaceae</taxon>
        <taxon>Chryseobacterium group</taxon>
        <taxon>Chryseobacterium</taxon>
    </lineage>
</organism>
<dbReference type="PIRSF" id="PIRSF001589">
    <property type="entry name" value="Asn_synthetase_glu-h"/>
    <property type="match status" value="1"/>
</dbReference>
<dbReference type="SUPFAM" id="SSF52402">
    <property type="entry name" value="Adenine nucleotide alpha hydrolases-like"/>
    <property type="match status" value="1"/>
</dbReference>
<evidence type="ECO:0000256" key="2">
    <source>
        <dbReference type="ARBA" id="ARBA00005752"/>
    </source>
</evidence>
<dbReference type="Pfam" id="PF00733">
    <property type="entry name" value="Asn_synthase"/>
    <property type="match status" value="1"/>
</dbReference>
<evidence type="ECO:0000259" key="10">
    <source>
        <dbReference type="PROSITE" id="PS51278"/>
    </source>
</evidence>
<dbReference type="RefSeq" id="WP_230672330.1">
    <property type="nucleotide sequence ID" value="NZ_JAJNAY010000002.1"/>
</dbReference>
<dbReference type="AlphaFoldDB" id="A0A9Q3V7D5"/>
<gene>
    <name evidence="11" type="primary">asnB</name>
    <name evidence="11" type="ORF">LO744_19265</name>
</gene>
<feature type="domain" description="Glutamine amidotransferase type-2" evidence="10">
    <location>
        <begin position="2"/>
        <end position="214"/>
    </location>
</feature>
<evidence type="ECO:0000313" key="12">
    <source>
        <dbReference type="Proteomes" id="UP001108025"/>
    </source>
</evidence>
<dbReference type="InterPro" id="IPR014729">
    <property type="entry name" value="Rossmann-like_a/b/a_fold"/>
</dbReference>
<keyword evidence="6 8" id="KW-0315">Glutamine amidotransferase</keyword>
<dbReference type="InterPro" id="IPR051786">
    <property type="entry name" value="ASN_synthetase/amidase"/>
</dbReference>
<dbReference type="Gene3D" id="3.40.50.620">
    <property type="entry name" value="HUPs"/>
    <property type="match status" value="1"/>
</dbReference>
<evidence type="ECO:0000256" key="9">
    <source>
        <dbReference type="PIRSR" id="PIRSR001589-2"/>
    </source>
</evidence>
<protein>
    <recommendedName>
        <fullName evidence="3">asparagine synthase (glutamine-hydrolyzing)</fullName>
        <ecNumber evidence="3">6.3.5.4</ecNumber>
    </recommendedName>
</protein>
<evidence type="ECO:0000256" key="6">
    <source>
        <dbReference type="ARBA" id="ARBA00022962"/>
    </source>
</evidence>
<dbReference type="Proteomes" id="UP001108025">
    <property type="component" value="Unassembled WGS sequence"/>
</dbReference>
<name>A0A9Q3V7D5_9FLAO</name>
<dbReference type="InterPro" id="IPR006426">
    <property type="entry name" value="Asn_synth_AEB"/>
</dbReference>
<dbReference type="SUPFAM" id="SSF56235">
    <property type="entry name" value="N-terminal nucleophile aminohydrolases (Ntn hydrolases)"/>
    <property type="match status" value="1"/>
</dbReference>
<accession>A0A9Q3V7D5</accession>
<comment type="catalytic activity">
    <reaction evidence="7">
        <text>L-aspartate + L-glutamine + ATP + H2O = L-asparagine + L-glutamate + AMP + diphosphate + H(+)</text>
        <dbReference type="Rhea" id="RHEA:12228"/>
        <dbReference type="ChEBI" id="CHEBI:15377"/>
        <dbReference type="ChEBI" id="CHEBI:15378"/>
        <dbReference type="ChEBI" id="CHEBI:29985"/>
        <dbReference type="ChEBI" id="CHEBI:29991"/>
        <dbReference type="ChEBI" id="CHEBI:30616"/>
        <dbReference type="ChEBI" id="CHEBI:33019"/>
        <dbReference type="ChEBI" id="CHEBI:58048"/>
        <dbReference type="ChEBI" id="CHEBI:58359"/>
        <dbReference type="ChEBI" id="CHEBI:456215"/>
        <dbReference type="EC" id="6.3.5.4"/>
    </reaction>
</comment>
<dbReference type="InterPro" id="IPR017932">
    <property type="entry name" value="GATase_2_dom"/>
</dbReference>
<sequence>MCGISGIVKTNILNDDFYKTSLKNMTDSIIHRGPDDEGHEYFQNCFLGFRRLAIVDLSKDGHQPMYSDTKNECIVFNGEIYGYRDVKKEMKEYPFKSNTDTEVIVSLYQKYGSETPKHLNGMFSMAIWNEEKQELFCARDRFGEKPFYYATGKNGEFIFASEIKAILATGLVDSELNDDAIFHFLRHMYVDSQQSIYKNIKVLQPAHQLLYKDGEIKISQYWNFPKEELQISEEDAIIKFKSLVEESVEKQLIADVKVGAFLSGGLDSGTLVALSSQHHSNLTTLGFEYQGEWNEMPEARSISKKYNTNHLEVSLKDDEIPKLLTEVLKKLDEPLADTAILATYTICKEAAKKMTVVITGNAGDELFGGYKWYQKEKEILDKGKASKTLLPLYKVGSTVSEKTGFSSGRNYFLDKIFRAKFPDIVSYQTEKVHNNFTKEETKLLLKSDSDYQHSYHFPMDKTNLNTAMKMDLTNIIPGDYMVKDDRIAMMHSIELRTPFLDKDLVEFCSALPAKYKVDALQTKIILRKAFGTLLTDNILNKRKQGFGAPIEKWLKIPAMEELSSKILKNPASKIFSKLDFLQVQKNLNYNYKHWSLLVLGIWMEEH</sequence>
<dbReference type="InterPro" id="IPR001962">
    <property type="entry name" value="Asn_synthase"/>
</dbReference>
<dbReference type="CDD" id="cd01991">
    <property type="entry name" value="Asn_synthase_B_C"/>
    <property type="match status" value="1"/>
</dbReference>
<proteinExistence type="inferred from homology"/>
<dbReference type="Pfam" id="PF13537">
    <property type="entry name" value="GATase_7"/>
    <property type="match status" value="1"/>
</dbReference>